<keyword evidence="3" id="KW-0812">Transmembrane</keyword>
<evidence type="ECO:0000256" key="6">
    <source>
        <dbReference type="ARBA" id="ARBA00023237"/>
    </source>
</evidence>
<feature type="non-terminal residue" evidence="7">
    <location>
        <position position="1"/>
    </location>
</feature>
<evidence type="ECO:0000256" key="5">
    <source>
        <dbReference type="ARBA" id="ARBA00023136"/>
    </source>
</evidence>
<gene>
    <name evidence="7" type="ORF">S12H4_16407</name>
</gene>
<evidence type="ECO:0000256" key="4">
    <source>
        <dbReference type="ARBA" id="ARBA00022729"/>
    </source>
</evidence>
<dbReference type="SUPFAM" id="SSF56935">
    <property type="entry name" value="Porins"/>
    <property type="match status" value="1"/>
</dbReference>
<name>X1SS53_9ZZZZ</name>
<keyword evidence="2" id="KW-0813">Transport</keyword>
<evidence type="ECO:0000256" key="1">
    <source>
        <dbReference type="ARBA" id="ARBA00004571"/>
    </source>
</evidence>
<dbReference type="PANTHER" id="PTHR30069:SF29">
    <property type="entry name" value="HEMOGLOBIN AND HEMOGLOBIN-HAPTOGLOBIN-BINDING PROTEIN 1-RELATED"/>
    <property type="match status" value="1"/>
</dbReference>
<dbReference type="GO" id="GO:0009279">
    <property type="term" value="C:cell outer membrane"/>
    <property type="evidence" value="ECO:0007669"/>
    <property type="project" value="UniProtKB-SubCell"/>
</dbReference>
<proteinExistence type="predicted"/>
<evidence type="ECO:0000256" key="2">
    <source>
        <dbReference type="ARBA" id="ARBA00022448"/>
    </source>
</evidence>
<dbReference type="PANTHER" id="PTHR30069">
    <property type="entry name" value="TONB-DEPENDENT OUTER MEMBRANE RECEPTOR"/>
    <property type="match status" value="1"/>
</dbReference>
<evidence type="ECO:0000256" key="3">
    <source>
        <dbReference type="ARBA" id="ARBA00022692"/>
    </source>
</evidence>
<reference evidence="7" key="1">
    <citation type="journal article" date="2014" name="Front. Microbiol.">
        <title>High frequency of phylogenetically diverse reductive dehalogenase-homologous genes in deep subseafloor sedimentary metagenomes.</title>
        <authorList>
            <person name="Kawai M."/>
            <person name="Futagami T."/>
            <person name="Toyoda A."/>
            <person name="Takaki Y."/>
            <person name="Nishi S."/>
            <person name="Hori S."/>
            <person name="Arai W."/>
            <person name="Tsubouchi T."/>
            <person name="Morono Y."/>
            <person name="Uchiyama I."/>
            <person name="Ito T."/>
            <person name="Fujiyama A."/>
            <person name="Inagaki F."/>
            <person name="Takami H."/>
        </authorList>
    </citation>
    <scope>NUCLEOTIDE SEQUENCE</scope>
    <source>
        <strain evidence="7">Expedition CK06-06</strain>
    </source>
</reference>
<comment type="subcellular location">
    <subcellularLocation>
        <location evidence="1">Cell outer membrane</location>
        <topology evidence="1">Multi-pass membrane protein</topology>
    </subcellularLocation>
</comment>
<accession>X1SS53</accession>
<keyword evidence="6" id="KW-0998">Cell outer membrane</keyword>
<keyword evidence="5" id="KW-0472">Membrane</keyword>
<dbReference type="GO" id="GO:0015344">
    <property type="term" value="F:siderophore uptake transmembrane transporter activity"/>
    <property type="evidence" value="ECO:0007669"/>
    <property type="project" value="TreeGrafter"/>
</dbReference>
<keyword evidence="4" id="KW-0732">Signal</keyword>
<dbReference type="GO" id="GO:0044718">
    <property type="term" value="P:siderophore transmembrane transport"/>
    <property type="evidence" value="ECO:0007669"/>
    <property type="project" value="TreeGrafter"/>
</dbReference>
<dbReference type="PROSITE" id="PS52016">
    <property type="entry name" value="TONB_DEPENDENT_REC_3"/>
    <property type="match status" value="1"/>
</dbReference>
<protein>
    <submittedName>
        <fullName evidence="7">Uncharacterized protein</fullName>
    </submittedName>
</protein>
<evidence type="ECO:0000313" key="7">
    <source>
        <dbReference type="EMBL" id="GAI78185.1"/>
    </source>
</evidence>
<organism evidence="7">
    <name type="scientific">marine sediment metagenome</name>
    <dbReference type="NCBI Taxonomy" id="412755"/>
    <lineage>
        <taxon>unclassified sequences</taxon>
        <taxon>metagenomes</taxon>
        <taxon>ecological metagenomes</taxon>
    </lineage>
</organism>
<dbReference type="AlphaFoldDB" id="X1SS53"/>
<comment type="caution">
    <text evidence="7">The sequence shown here is derived from an EMBL/GenBank/DDBJ whole genome shotgun (WGS) entry which is preliminary data.</text>
</comment>
<dbReference type="InterPro" id="IPR039426">
    <property type="entry name" value="TonB-dep_rcpt-like"/>
</dbReference>
<dbReference type="InterPro" id="IPR036942">
    <property type="entry name" value="Beta-barrel_TonB_sf"/>
</dbReference>
<sequence length="250" mass="28968">IYSKGIAVLGNPSALPEKTVAYDLGFESNIFDLFLLHVSGYYKDVSDQRAQVQYTNVDGSVDYSTYENNNYADIRGFELRIDKTFGRWISGWFSYDYKVITAGFVGREHYYEDPRDQRLYGLQNPYQERPLARPVARGNFRLMTPENWGPAFAGVKPLAGWSFSLLYAYKAGSYYTWDPMATYLLKDNIQWQDYHNFDARVEKQFNIGWTNVTFFADIQNILDIMHFNTGAFAGSEDTRAYLESLQSYIK</sequence>
<dbReference type="EMBL" id="BARW01007931">
    <property type="protein sequence ID" value="GAI78185.1"/>
    <property type="molecule type" value="Genomic_DNA"/>
</dbReference>
<dbReference type="Gene3D" id="2.40.170.20">
    <property type="entry name" value="TonB-dependent receptor, beta-barrel domain"/>
    <property type="match status" value="1"/>
</dbReference>